<dbReference type="EC" id="1.6.5.9" evidence="1"/>
<accession>A0A2P6RVR8</accession>
<dbReference type="AlphaFoldDB" id="A0A2P6RVR8"/>
<keyword evidence="2" id="KW-1185">Reference proteome</keyword>
<dbReference type="EMBL" id="PDCK01000040">
    <property type="protein sequence ID" value="PRQ50519.1"/>
    <property type="molecule type" value="Genomic_DNA"/>
</dbReference>
<dbReference type="Gene3D" id="3.50.50.100">
    <property type="match status" value="1"/>
</dbReference>
<evidence type="ECO:0000313" key="2">
    <source>
        <dbReference type="Proteomes" id="UP000238479"/>
    </source>
</evidence>
<dbReference type="Proteomes" id="UP000238479">
    <property type="component" value="Chromosome 2"/>
</dbReference>
<dbReference type="STRING" id="74649.A0A2P6RVR8"/>
<dbReference type="GO" id="GO:0050136">
    <property type="term" value="F:NADH dehydrogenase (quinone) (non-electrogenic) activity"/>
    <property type="evidence" value="ECO:0007669"/>
    <property type="project" value="UniProtKB-EC"/>
</dbReference>
<proteinExistence type="predicted"/>
<keyword evidence="1" id="KW-0830">Ubiquinone</keyword>
<name>A0A2P6RVR8_ROSCH</name>
<gene>
    <name evidence="1" type="ORF">RchiOBHm_Chr2g0134111</name>
</gene>
<reference evidence="1 2" key="1">
    <citation type="journal article" date="2018" name="Nat. Genet.">
        <title>The Rosa genome provides new insights in the design of modern roses.</title>
        <authorList>
            <person name="Bendahmane M."/>
        </authorList>
    </citation>
    <scope>NUCLEOTIDE SEQUENCE [LARGE SCALE GENOMIC DNA]</scope>
    <source>
        <strain evidence="2">cv. Old Blush</strain>
    </source>
</reference>
<sequence>MWKERRSAGTTFSRNLKNFSYDVHVVSPRNYFAFAPLRPSVTCGTVEPLEHC</sequence>
<protein>
    <submittedName>
        <fullName evidence="1">Putative NADH:ubiquinone reductase (Non-electrogenic)</fullName>
        <ecNumber evidence="1">1.6.5.9</ecNumber>
    </submittedName>
</protein>
<organism evidence="1 2">
    <name type="scientific">Rosa chinensis</name>
    <name type="common">China rose</name>
    <dbReference type="NCBI Taxonomy" id="74649"/>
    <lineage>
        <taxon>Eukaryota</taxon>
        <taxon>Viridiplantae</taxon>
        <taxon>Streptophyta</taxon>
        <taxon>Embryophyta</taxon>
        <taxon>Tracheophyta</taxon>
        <taxon>Spermatophyta</taxon>
        <taxon>Magnoliopsida</taxon>
        <taxon>eudicotyledons</taxon>
        <taxon>Gunneridae</taxon>
        <taxon>Pentapetalae</taxon>
        <taxon>rosids</taxon>
        <taxon>fabids</taxon>
        <taxon>Rosales</taxon>
        <taxon>Rosaceae</taxon>
        <taxon>Rosoideae</taxon>
        <taxon>Rosoideae incertae sedis</taxon>
        <taxon>Rosa</taxon>
    </lineage>
</organism>
<evidence type="ECO:0000313" key="1">
    <source>
        <dbReference type="EMBL" id="PRQ50519.1"/>
    </source>
</evidence>
<keyword evidence="1" id="KW-0560">Oxidoreductase</keyword>
<dbReference type="Gramene" id="PRQ50519">
    <property type="protein sequence ID" value="PRQ50519"/>
    <property type="gene ID" value="RchiOBHm_Chr2g0134111"/>
</dbReference>
<comment type="caution">
    <text evidence="1">The sequence shown here is derived from an EMBL/GenBank/DDBJ whole genome shotgun (WGS) entry which is preliminary data.</text>
</comment>